<keyword evidence="10" id="KW-0862">Zinc</keyword>
<feature type="signal peptide" evidence="12">
    <location>
        <begin position="1"/>
        <end position="25"/>
    </location>
</feature>
<dbReference type="GO" id="GO:0008270">
    <property type="term" value="F:zinc ion binding"/>
    <property type="evidence" value="ECO:0007669"/>
    <property type="project" value="InterPro"/>
</dbReference>
<dbReference type="EC" id="3.4.11.2" evidence="4"/>
<dbReference type="GO" id="GO:0005737">
    <property type="term" value="C:cytoplasm"/>
    <property type="evidence" value="ECO:0007669"/>
    <property type="project" value="TreeGrafter"/>
</dbReference>
<dbReference type="AlphaFoldDB" id="A0A7K1XSS1"/>
<evidence type="ECO:0000256" key="5">
    <source>
        <dbReference type="ARBA" id="ARBA00015611"/>
    </source>
</evidence>
<comment type="catalytic activity">
    <reaction evidence="1">
        <text>Release of an N-terminal amino acid, Xaa-|-Yaa- from a peptide, amide or arylamide. Xaa is preferably Ala, but may be most amino acids including Pro (slow action). When a terminal hydrophobic residue is followed by a prolyl residue, the two may be released as an intact Xaa-Pro dipeptide.</text>
        <dbReference type="EC" id="3.4.11.2"/>
    </reaction>
</comment>
<evidence type="ECO:0000256" key="11">
    <source>
        <dbReference type="ARBA" id="ARBA00023049"/>
    </source>
</evidence>
<proteinExistence type="inferred from homology"/>
<dbReference type="InterPro" id="IPR042097">
    <property type="entry name" value="Aminopeptidase_N-like_N_sf"/>
</dbReference>
<evidence type="ECO:0000259" key="14">
    <source>
        <dbReference type="Pfam" id="PF17900"/>
    </source>
</evidence>
<dbReference type="Pfam" id="PF13646">
    <property type="entry name" value="HEAT_2"/>
    <property type="match status" value="1"/>
</dbReference>
<dbReference type="InterPro" id="IPR016024">
    <property type="entry name" value="ARM-type_fold"/>
</dbReference>
<dbReference type="Pfam" id="PF01433">
    <property type="entry name" value="Peptidase_M1"/>
    <property type="match status" value="1"/>
</dbReference>
<dbReference type="SUPFAM" id="SSF55486">
    <property type="entry name" value="Metalloproteases ('zincins'), catalytic domain"/>
    <property type="match status" value="1"/>
</dbReference>
<evidence type="ECO:0000313" key="15">
    <source>
        <dbReference type="EMBL" id="MXV13960.1"/>
    </source>
</evidence>
<dbReference type="GO" id="GO:0005615">
    <property type="term" value="C:extracellular space"/>
    <property type="evidence" value="ECO:0007669"/>
    <property type="project" value="TreeGrafter"/>
</dbReference>
<comment type="similarity">
    <text evidence="3">Belongs to the peptidase M1 family.</text>
</comment>
<evidence type="ECO:0000256" key="2">
    <source>
        <dbReference type="ARBA" id="ARBA00001947"/>
    </source>
</evidence>
<keyword evidence="11" id="KW-0482">Metalloprotease</keyword>
<keyword evidence="6" id="KW-0031">Aminopeptidase</keyword>
<dbReference type="GO" id="GO:0006508">
    <property type="term" value="P:proteolysis"/>
    <property type="evidence" value="ECO:0007669"/>
    <property type="project" value="UniProtKB-KW"/>
</dbReference>
<dbReference type="Gene3D" id="2.60.40.1730">
    <property type="entry name" value="tricorn interacting facor f3 domain"/>
    <property type="match status" value="1"/>
</dbReference>
<keyword evidence="7" id="KW-0645">Protease</keyword>
<dbReference type="InterPro" id="IPR011989">
    <property type="entry name" value="ARM-like"/>
</dbReference>
<name>A0A7K1XSS1_9SPHI</name>
<evidence type="ECO:0000256" key="6">
    <source>
        <dbReference type="ARBA" id="ARBA00022438"/>
    </source>
</evidence>
<dbReference type="InterPro" id="IPR050344">
    <property type="entry name" value="Peptidase_M1_aminopeptidases"/>
</dbReference>
<dbReference type="CDD" id="cd09603">
    <property type="entry name" value="M1_APN_like"/>
    <property type="match status" value="1"/>
</dbReference>
<feature type="domain" description="Peptidase M1 membrane alanine aminopeptidase" evidence="13">
    <location>
        <begin position="288"/>
        <end position="493"/>
    </location>
</feature>
<organism evidence="15 16">
    <name type="scientific">Hufsiella ginkgonis</name>
    <dbReference type="NCBI Taxonomy" id="2695274"/>
    <lineage>
        <taxon>Bacteria</taxon>
        <taxon>Pseudomonadati</taxon>
        <taxon>Bacteroidota</taxon>
        <taxon>Sphingobacteriia</taxon>
        <taxon>Sphingobacteriales</taxon>
        <taxon>Sphingobacteriaceae</taxon>
        <taxon>Hufsiella</taxon>
    </lineage>
</organism>
<dbReference type="PROSITE" id="PS51257">
    <property type="entry name" value="PROKAR_LIPOPROTEIN"/>
    <property type="match status" value="1"/>
</dbReference>
<dbReference type="SUPFAM" id="SSF48371">
    <property type="entry name" value="ARM repeat"/>
    <property type="match status" value="1"/>
</dbReference>
<dbReference type="InterPro" id="IPR027268">
    <property type="entry name" value="Peptidase_M4/M1_CTD_sf"/>
</dbReference>
<dbReference type="PRINTS" id="PR00756">
    <property type="entry name" value="ALADIPTASE"/>
</dbReference>
<evidence type="ECO:0000256" key="10">
    <source>
        <dbReference type="ARBA" id="ARBA00022833"/>
    </source>
</evidence>
<dbReference type="EMBL" id="WVHS01000001">
    <property type="protein sequence ID" value="MXV13960.1"/>
    <property type="molecule type" value="Genomic_DNA"/>
</dbReference>
<feature type="domain" description="Aminopeptidase N-like N-terminal" evidence="14">
    <location>
        <begin position="54"/>
        <end position="250"/>
    </location>
</feature>
<dbReference type="Gene3D" id="1.25.10.10">
    <property type="entry name" value="Leucine-rich Repeat Variant"/>
    <property type="match status" value="1"/>
</dbReference>
<gene>
    <name evidence="15" type="ORF">GS398_01500</name>
</gene>
<evidence type="ECO:0000256" key="8">
    <source>
        <dbReference type="ARBA" id="ARBA00022723"/>
    </source>
</evidence>
<dbReference type="SUPFAM" id="SSF63737">
    <property type="entry name" value="Leukotriene A4 hydrolase N-terminal domain"/>
    <property type="match status" value="1"/>
</dbReference>
<dbReference type="Proteomes" id="UP000451233">
    <property type="component" value="Unassembled WGS sequence"/>
</dbReference>
<evidence type="ECO:0000256" key="9">
    <source>
        <dbReference type="ARBA" id="ARBA00022801"/>
    </source>
</evidence>
<keyword evidence="8" id="KW-0479">Metal-binding</keyword>
<evidence type="ECO:0000256" key="3">
    <source>
        <dbReference type="ARBA" id="ARBA00010136"/>
    </source>
</evidence>
<protein>
    <recommendedName>
        <fullName evidence="5">Aminopeptidase N</fullName>
        <ecNumber evidence="4">3.4.11.2</ecNumber>
    </recommendedName>
</protein>
<evidence type="ECO:0000313" key="16">
    <source>
        <dbReference type="Proteomes" id="UP000451233"/>
    </source>
</evidence>
<dbReference type="Pfam" id="PF17900">
    <property type="entry name" value="Peptidase_M1_N"/>
    <property type="match status" value="1"/>
</dbReference>
<keyword evidence="9" id="KW-0378">Hydrolase</keyword>
<evidence type="ECO:0000256" key="1">
    <source>
        <dbReference type="ARBA" id="ARBA00000098"/>
    </source>
</evidence>
<dbReference type="RefSeq" id="WP_160904974.1">
    <property type="nucleotide sequence ID" value="NZ_WVHS01000001.1"/>
</dbReference>
<dbReference type="InterPro" id="IPR001930">
    <property type="entry name" value="Peptidase_M1"/>
</dbReference>
<evidence type="ECO:0000259" key="13">
    <source>
        <dbReference type="Pfam" id="PF01433"/>
    </source>
</evidence>
<evidence type="ECO:0000256" key="4">
    <source>
        <dbReference type="ARBA" id="ARBA00012564"/>
    </source>
</evidence>
<comment type="cofactor">
    <cofactor evidence="2">
        <name>Zn(2+)</name>
        <dbReference type="ChEBI" id="CHEBI:29105"/>
    </cofactor>
</comment>
<evidence type="ECO:0000256" key="12">
    <source>
        <dbReference type="SAM" id="SignalP"/>
    </source>
</evidence>
<evidence type="ECO:0000256" key="7">
    <source>
        <dbReference type="ARBA" id="ARBA00022670"/>
    </source>
</evidence>
<reference evidence="15 16" key="1">
    <citation type="submission" date="2019-11" db="EMBL/GenBank/DDBJ databases">
        <title>Pedobacter sp. HMF7056 Genome sequencing and assembly.</title>
        <authorList>
            <person name="Kang H."/>
            <person name="Kim H."/>
            <person name="Joh K."/>
        </authorList>
    </citation>
    <scope>NUCLEOTIDE SEQUENCE [LARGE SCALE GENOMIC DNA]</scope>
    <source>
        <strain evidence="15 16">HMF7056</strain>
    </source>
</reference>
<dbReference type="GO" id="GO:0070006">
    <property type="term" value="F:metalloaminopeptidase activity"/>
    <property type="evidence" value="ECO:0007669"/>
    <property type="project" value="TreeGrafter"/>
</dbReference>
<dbReference type="GO" id="GO:0042277">
    <property type="term" value="F:peptide binding"/>
    <property type="evidence" value="ECO:0007669"/>
    <property type="project" value="TreeGrafter"/>
</dbReference>
<dbReference type="GO" id="GO:0043171">
    <property type="term" value="P:peptide catabolic process"/>
    <property type="evidence" value="ECO:0007669"/>
    <property type="project" value="TreeGrafter"/>
</dbReference>
<dbReference type="Gene3D" id="1.10.390.10">
    <property type="entry name" value="Neutral Protease Domain 2"/>
    <property type="match status" value="1"/>
</dbReference>
<dbReference type="InterPro" id="IPR045357">
    <property type="entry name" value="Aminopeptidase_N-like_N"/>
</dbReference>
<comment type="caution">
    <text evidence="15">The sequence shown here is derived from an EMBL/GenBank/DDBJ whole genome shotgun (WGS) entry which is preliminary data.</text>
</comment>
<dbReference type="GO" id="GO:0016020">
    <property type="term" value="C:membrane"/>
    <property type="evidence" value="ECO:0007669"/>
    <property type="project" value="TreeGrafter"/>
</dbReference>
<sequence length="708" mass="81279">MRIIPYTGFAAAMSLLISCSAPKMATMETINIGSGSSAPGVYHGSYPRITDILHTKLDISFDWDSAFVIGRATIDARPYFYPQNQVVLAARGFRIKQVAMMKTVAGSPDGPQRYPLNYAYDGKAITIHLDKTYTRDQKFTLFIDYVAAPYTLKVGKEMSSTGDRGIYFVNRQGKEKDLPRQVWTQGETESNSSWFPTIVGPQEKMTQEISITVPEKMVTLSNGDLDYSNKNGDGTRTDVWRQDKPHSTYLAMVAAGDFVITKDKWRDKEVNYYMEPKYAPYAKLIFGKTPEMIGFFSNKTGVAFPWDKYSQIVVRDFVSGAMENTTATVFFDKLNLDEHQYKDENYEEVIAHELFHHWFGDLVTCESWADLALNESFATYGEYLWQEFKYGRDDADYHGMEDMQRYLGDPFNKEYKLIRHDYTDREQLFDNVTYEKGGRILHMLRKTVGDDAFFKALNTYLVRYSYKNVEAADLRMVFEEVTGTDMNWFFDQWFLSAGHPKLNIGTRFDAAAGKVIVSIEQTQENSVVYRIPLSVDIYANGKKERKEIVLDKIGQVFTFPLERAPDLVNVDAEKYVLAEKTEEKSLEEAAFQYRNAPLFMDRLEAVNVLKNYYKKEGAAKAVMIKALGDQSWYIRKLAVDFVQELNSEERNQVYPVIQKMAVEDKRSYVRAAAVNALMKFYEDRNNTELLNKIAEDKAPSVIKVMGGW</sequence>
<dbReference type="InterPro" id="IPR014782">
    <property type="entry name" value="Peptidase_M1_dom"/>
</dbReference>
<keyword evidence="16" id="KW-1185">Reference proteome</keyword>
<accession>A0A7K1XSS1</accession>
<dbReference type="PANTHER" id="PTHR11533">
    <property type="entry name" value="PROTEASE M1 ZINC METALLOPROTEASE"/>
    <property type="match status" value="1"/>
</dbReference>
<dbReference type="GO" id="GO:0016285">
    <property type="term" value="F:alanyl aminopeptidase activity"/>
    <property type="evidence" value="ECO:0007669"/>
    <property type="project" value="UniProtKB-EC"/>
</dbReference>
<dbReference type="PANTHER" id="PTHR11533:SF174">
    <property type="entry name" value="PUROMYCIN-SENSITIVE AMINOPEPTIDASE-RELATED"/>
    <property type="match status" value="1"/>
</dbReference>
<keyword evidence="12" id="KW-0732">Signal</keyword>
<feature type="chain" id="PRO_5029639028" description="Aminopeptidase N" evidence="12">
    <location>
        <begin position="26"/>
        <end position="708"/>
    </location>
</feature>